<organism evidence="2">
    <name type="scientific">Fusarium oxysporum f. sp. pisi HDV247</name>
    <dbReference type="NCBI Taxonomy" id="1080344"/>
    <lineage>
        <taxon>Eukaryota</taxon>
        <taxon>Fungi</taxon>
        <taxon>Dikarya</taxon>
        <taxon>Ascomycota</taxon>
        <taxon>Pezizomycotina</taxon>
        <taxon>Sordariomycetes</taxon>
        <taxon>Hypocreomycetidae</taxon>
        <taxon>Hypocreales</taxon>
        <taxon>Nectriaceae</taxon>
        <taxon>Fusarium</taxon>
        <taxon>Fusarium oxysporum species complex</taxon>
    </lineage>
</organism>
<reference evidence="2" key="2">
    <citation type="submission" date="2012-05" db="EMBL/GenBank/DDBJ databases">
        <title>Annotation of the Genome Sequence of Fusarium oxysporum HDV247.</title>
        <authorList>
            <consortium name="The Broad Institute Genomics Platform"/>
            <person name="Ma L.-J."/>
            <person name="Corby-Kistler H."/>
            <person name="Broz K."/>
            <person name="Gale L.R."/>
            <person name="Jonkers W."/>
            <person name="O'Donnell K."/>
            <person name="Ploetz R."/>
            <person name="Steinberg C."/>
            <person name="Schwartz D.C."/>
            <person name="VanEtten H."/>
            <person name="Zhou S."/>
            <person name="Young S.K."/>
            <person name="Zeng Q."/>
            <person name="Gargeya S."/>
            <person name="Fitzgerald M."/>
            <person name="Abouelleil A."/>
            <person name="Alvarado L."/>
            <person name="Chapman S.B."/>
            <person name="Gainer-Dewar J."/>
            <person name="Goldberg J."/>
            <person name="Griggs A."/>
            <person name="Gujja S."/>
            <person name="Hansen M."/>
            <person name="Howarth C."/>
            <person name="Imamovic A."/>
            <person name="Ireland A."/>
            <person name="Larimer J."/>
            <person name="McCowan C."/>
            <person name="Murphy C."/>
            <person name="Pearson M."/>
            <person name="Poon T.W."/>
            <person name="Priest M."/>
            <person name="Roberts A."/>
            <person name="Saif S."/>
            <person name="Shea T."/>
            <person name="Sykes S."/>
            <person name="Wortman J."/>
            <person name="Nusbaum C."/>
            <person name="Birren B."/>
        </authorList>
    </citation>
    <scope>NUCLEOTIDE SEQUENCE</scope>
    <source>
        <strain evidence="2">HDV247</strain>
    </source>
</reference>
<protein>
    <submittedName>
        <fullName evidence="2">Uncharacterized protein</fullName>
    </submittedName>
</protein>
<dbReference type="EMBL" id="JH651052">
    <property type="protein sequence ID" value="EXA30434.1"/>
    <property type="molecule type" value="Genomic_DNA"/>
</dbReference>
<dbReference type="AlphaFoldDB" id="W9NCN9"/>
<dbReference type="HOGENOM" id="CLU_144302_1_0_1"/>
<name>W9NCN9_FUSOX</name>
<accession>W9NCN9</accession>
<proteinExistence type="predicted"/>
<evidence type="ECO:0000313" key="2">
    <source>
        <dbReference type="EMBL" id="EXA30434.1"/>
    </source>
</evidence>
<evidence type="ECO:0000313" key="1">
    <source>
        <dbReference type="EMBL" id="EXA29655.1"/>
    </source>
</evidence>
<dbReference type="EMBL" id="JH651092">
    <property type="protein sequence ID" value="EXA29655.1"/>
    <property type="molecule type" value="Genomic_DNA"/>
</dbReference>
<sequence>MDWSKAEDDRVKAQVAVEMERSPFSSRRGMHDIWEAAAADSEAQQAIHSGR</sequence>
<dbReference type="Proteomes" id="UP000030751">
    <property type="component" value="Unassembled WGS sequence"/>
</dbReference>
<reference evidence="2" key="1">
    <citation type="submission" date="2011-10" db="EMBL/GenBank/DDBJ databases">
        <title>The Genome Sequence of Fusarium oxysporum HDV247.</title>
        <authorList>
            <consortium name="The Broad Institute Genome Sequencing Platform"/>
            <person name="Ma L.-J."/>
            <person name="Gale L.R."/>
            <person name="Schwartz D.C."/>
            <person name="Zhou S."/>
            <person name="Corby-Kistler H."/>
            <person name="Young S.K."/>
            <person name="Zeng Q."/>
            <person name="Gargeya S."/>
            <person name="Fitzgerald M."/>
            <person name="Haas B."/>
            <person name="Abouelleil A."/>
            <person name="Alvarado L."/>
            <person name="Arachchi H.M."/>
            <person name="Berlin A."/>
            <person name="Brown A."/>
            <person name="Chapman S.B."/>
            <person name="Chen Z."/>
            <person name="Dunbar C."/>
            <person name="Freedman E."/>
            <person name="Gearin G."/>
            <person name="Goldberg J."/>
            <person name="Griggs A."/>
            <person name="Gujja S."/>
            <person name="Heiman D."/>
            <person name="Howarth C."/>
            <person name="Larson L."/>
            <person name="Lui A."/>
            <person name="MacDonald P.J.P."/>
            <person name="Montmayeur A."/>
            <person name="Murphy C."/>
            <person name="Neiman D."/>
            <person name="Pearson M."/>
            <person name="Priest M."/>
            <person name="Roberts A."/>
            <person name="Saif S."/>
            <person name="Shea T."/>
            <person name="Shenoy N."/>
            <person name="Sisk P."/>
            <person name="Stolte C."/>
            <person name="Sykes S."/>
            <person name="Wortman J."/>
            <person name="Nusbaum C."/>
            <person name="Birren B."/>
        </authorList>
    </citation>
    <scope>NUCLEOTIDE SEQUENCE [LARGE SCALE GENOMIC DNA]</scope>
    <source>
        <strain evidence="2">HDV247</strain>
    </source>
</reference>
<gene>
    <name evidence="2" type="ORF">FOVG_18203</name>
    <name evidence="1" type="ORF">FOVG_18871</name>
</gene>
<dbReference type="OrthoDB" id="5105377at2759"/>